<dbReference type="EMBL" id="JAHRIN010071326">
    <property type="protein sequence ID" value="MEQ2216621.1"/>
    <property type="molecule type" value="Genomic_DNA"/>
</dbReference>
<gene>
    <name evidence="1" type="ORF">XENOCAPTIV_019383</name>
</gene>
<proteinExistence type="predicted"/>
<organism evidence="1 2">
    <name type="scientific">Xenoophorus captivus</name>
    <dbReference type="NCBI Taxonomy" id="1517983"/>
    <lineage>
        <taxon>Eukaryota</taxon>
        <taxon>Metazoa</taxon>
        <taxon>Chordata</taxon>
        <taxon>Craniata</taxon>
        <taxon>Vertebrata</taxon>
        <taxon>Euteleostomi</taxon>
        <taxon>Actinopterygii</taxon>
        <taxon>Neopterygii</taxon>
        <taxon>Teleostei</taxon>
        <taxon>Neoteleostei</taxon>
        <taxon>Acanthomorphata</taxon>
        <taxon>Ovalentaria</taxon>
        <taxon>Atherinomorphae</taxon>
        <taxon>Cyprinodontiformes</taxon>
        <taxon>Goodeidae</taxon>
        <taxon>Xenoophorus</taxon>
    </lineage>
</organism>
<evidence type="ECO:0000313" key="2">
    <source>
        <dbReference type="Proteomes" id="UP001434883"/>
    </source>
</evidence>
<protein>
    <recommendedName>
        <fullName evidence="3">Secreted protein</fullName>
    </recommendedName>
</protein>
<sequence length="100" mass="11508">MFCFSFCRQSLCGTSFLQTTWTQTLWSAAGLGWRTSCSAWPLIQFFPTMKFCTTSSPRYGISFFCEHGWKEKVNETGFQAKADSRLRALSATFRVRSPHR</sequence>
<reference evidence="1 2" key="1">
    <citation type="submission" date="2021-06" db="EMBL/GenBank/DDBJ databases">
        <authorList>
            <person name="Palmer J.M."/>
        </authorList>
    </citation>
    <scope>NUCLEOTIDE SEQUENCE [LARGE SCALE GENOMIC DNA]</scope>
    <source>
        <strain evidence="1 2">XC_2019</strain>
        <tissue evidence="1">Muscle</tissue>
    </source>
</reference>
<keyword evidence="2" id="KW-1185">Reference proteome</keyword>
<comment type="caution">
    <text evidence="1">The sequence shown here is derived from an EMBL/GenBank/DDBJ whole genome shotgun (WGS) entry which is preliminary data.</text>
</comment>
<dbReference type="Proteomes" id="UP001434883">
    <property type="component" value="Unassembled WGS sequence"/>
</dbReference>
<evidence type="ECO:0000313" key="1">
    <source>
        <dbReference type="EMBL" id="MEQ2216621.1"/>
    </source>
</evidence>
<accession>A0ABV0S9T0</accession>
<evidence type="ECO:0008006" key="3">
    <source>
        <dbReference type="Google" id="ProtNLM"/>
    </source>
</evidence>
<name>A0ABV0S9T0_9TELE</name>